<evidence type="ECO:0000313" key="3">
    <source>
        <dbReference type="EMBL" id="KAK7108678.1"/>
    </source>
</evidence>
<dbReference type="EMBL" id="JBAMIC010000004">
    <property type="protein sequence ID" value="KAK7108678.1"/>
    <property type="molecule type" value="Genomic_DNA"/>
</dbReference>
<sequence>MAAIRMTAFATFISCLFVPTQQQITIDMKCNPRVDHRLDVCPTGYCCVRDEFLPTIVYCKRSGLVREDCSTRVTETNCPCGDGLRCKPNIVSSSGVISLYGRCVAAQTTTTATTTTTTTATTTTTERPTTTDTTGPTTTATTTMEMPTSDAATTPDLVTIDASMTDIPCDHTHKGEERRTTKDPLIG</sequence>
<feature type="region of interest" description="Disordered" evidence="1">
    <location>
        <begin position="114"/>
        <end position="151"/>
    </location>
</feature>
<evidence type="ECO:0000256" key="1">
    <source>
        <dbReference type="SAM" id="MobiDB-lite"/>
    </source>
</evidence>
<reference evidence="3 4" key="1">
    <citation type="submission" date="2024-02" db="EMBL/GenBank/DDBJ databases">
        <title>Chromosome-scale genome assembly of the rough periwinkle Littorina saxatilis.</title>
        <authorList>
            <person name="De Jode A."/>
            <person name="Faria R."/>
            <person name="Formenti G."/>
            <person name="Sims Y."/>
            <person name="Smith T.P."/>
            <person name="Tracey A."/>
            <person name="Wood J.M.D."/>
            <person name="Zagrodzka Z.B."/>
            <person name="Johannesson K."/>
            <person name="Butlin R.K."/>
            <person name="Leder E.H."/>
        </authorList>
    </citation>
    <scope>NUCLEOTIDE SEQUENCE [LARGE SCALE GENOMIC DNA]</scope>
    <source>
        <strain evidence="3">Snail1</strain>
        <tissue evidence="3">Muscle</tissue>
    </source>
</reference>
<dbReference type="AlphaFoldDB" id="A0AAN9GH39"/>
<proteinExistence type="predicted"/>
<keyword evidence="4" id="KW-1185">Reference proteome</keyword>
<feature type="signal peptide" evidence="2">
    <location>
        <begin position="1"/>
        <end position="22"/>
    </location>
</feature>
<name>A0AAN9GH39_9CAEN</name>
<protein>
    <recommendedName>
        <fullName evidence="5">Integumentary mucin C.1-like</fullName>
    </recommendedName>
</protein>
<comment type="caution">
    <text evidence="3">The sequence shown here is derived from an EMBL/GenBank/DDBJ whole genome shotgun (WGS) entry which is preliminary data.</text>
</comment>
<keyword evidence="2" id="KW-0732">Signal</keyword>
<evidence type="ECO:0000256" key="2">
    <source>
        <dbReference type="SAM" id="SignalP"/>
    </source>
</evidence>
<feature type="region of interest" description="Disordered" evidence="1">
    <location>
        <begin position="166"/>
        <end position="187"/>
    </location>
</feature>
<evidence type="ECO:0000313" key="4">
    <source>
        <dbReference type="Proteomes" id="UP001374579"/>
    </source>
</evidence>
<evidence type="ECO:0008006" key="5">
    <source>
        <dbReference type="Google" id="ProtNLM"/>
    </source>
</evidence>
<dbReference type="Proteomes" id="UP001374579">
    <property type="component" value="Unassembled WGS sequence"/>
</dbReference>
<gene>
    <name evidence="3" type="ORF">V1264_016366</name>
</gene>
<feature type="compositionally biased region" description="Low complexity" evidence="1">
    <location>
        <begin position="114"/>
        <end position="143"/>
    </location>
</feature>
<organism evidence="3 4">
    <name type="scientific">Littorina saxatilis</name>
    <dbReference type="NCBI Taxonomy" id="31220"/>
    <lineage>
        <taxon>Eukaryota</taxon>
        <taxon>Metazoa</taxon>
        <taxon>Spiralia</taxon>
        <taxon>Lophotrochozoa</taxon>
        <taxon>Mollusca</taxon>
        <taxon>Gastropoda</taxon>
        <taxon>Caenogastropoda</taxon>
        <taxon>Littorinimorpha</taxon>
        <taxon>Littorinoidea</taxon>
        <taxon>Littorinidae</taxon>
        <taxon>Littorina</taxon>
    </lineage>
</organism>
<accession>A0AAN9GH39</accession>
<feature type="compositionally biased region" description="Basic and acidic residues" evidence="1">
    <location>
        <begin position="168"/>
        <end position="187"/>
    </location>
</feature>
<feature type="chain" id="PRO_5042944837" description="Integumentary mucin C.1-like" evidence="2">
    <location>
        <begin position="23"/>
        <end position="187"/>
    </location>
</feature>